<accession>A0A150QUZ1</accession>
<name>A0A150QUZ1_SORCE</name>
<evidence type="ECO:0000256" key="1">
    <source>
        <dbReference type="SAM" id="MobiDB-lite"/>
    </source>
</evidence>
<comment type="caution">
    <text evidence="2">The sequence shown here is derived from an EMBL/GenBank/DDBJ whole genome shotgun (WGS) entry which is preliminary data.</text>
</comment>
<dbReference type="Proteomes" id="UP000075260">
    <property type="component" value="Unassembled WGS sequence"/>
</dbReference>
<reference evidence="2 3" key="1">
    <citation type="submission" date="2014-02" db="EMBL/GenBank/DDBJ databases">
        <title>The small core and large imbalanced accessory genome model reveals a collaborative survival strategy of Sorangium cellulosum strains in nature.</title>
        <authorList>
            <person name="Han K."/>
            <person name="Peng R."/>
            <person name="Blom J."/>
            <person name="Li Y.-Z."/>
        </authorList>
    </citation>
    <scope>NUCLEOTIDE SEQUENCE [LARGE SCALE GENOMIC DNA]</scope>
    <source>
        <strain evidence="2 3">So0008-312</strain>
    </source>
</reference>
<gene>
    <name evidence="2" type="ORF">BE15_47000</name>
</gene>
<organism evidence="2 3">
    <name type="scientific">Sorangium cellulosum</name>
    <name type="common">Polyangium cellulosum</name>
    <dbReference type="NCBI Taxonomy" id="56"/>
    <lineage>
        <taxon>Bacteria</taxon>
        <taxon>Pseudomonadati</taxon>
        <taxon>Myxococcota</taxon>
        <taxon>Polyangia</taxon>
        <taxon>Polyangiales</taxon>
        <taxon>Polyangiaceae</taxon>
        <taxon>Sorangium</taxon>
    </lineage>
</organism>
<feature type="region of interest" description="Disordered" evidence="1">
    <location>
        <begin position="1"/>
        <end position="26"/>
    </location>
</feature>
<dbReference type="AlphaFoldDB" id="A0A150QUZ1"/>
<sequence>MSSPPQAQRDPDPDEAQVTDEAQVEPAPRPVWMKRLAPAILVAGVLLAGSALFKGLPEEREIELRLDDASTVVQLDVTWSDRSSTDGAADVAPVHGSSWRFAEGTAPRAVLTKVRLPDGVYQMEIAVGRTRGRDVTSRAVTLGDASRITFPVR</sequence>
<proteinExistence type="predicted"/>
<dbReference type="RefSeq" id="WP_061607001.1">
    <property type="nucleotide sequence ID" value="NZ_JEMA01000338.1"/>
</dbReference>
<protein>
    <submittedName>
        <fullName evidence="2">Uncharacterized protein</fullName>
    </submittedName>
</protein>
<evidence type="ECO:0000313" key="2">
    <source>
        <dbReference type="EMBL" id="KYF71398.1"/>
    </source>
</evidence>
<evidence type="ECO:0000313" key="3">
    <source>
        <dbReference type="Proteomes" id="UP000075260"/>
    </source>
</evidence>
<dbReference type="EMBL" id="JEMA01000338">
    <property type="protein sequence ID" value="KYF71398.1"/>
    <property type="molecule type" value="Genomic_DNA"/>
</dbReference>